<comment type="caution">
    <text evidence="1">The sequence shown here is derived from an EMBL/GenBank/DDBJ whole genome shotgun (WGS) entry which is preliminary data.</text>
</comment>
<keyword evidence="2" id="KW-1185">Reference proteome</keyword>
<dbReference type="Gene3D" id="3.60.21.10">
    <property type="match status" value="1"/>
</dbReference>
<evidence type="ECO:0000313" key="2">
    <source>
        <dbReference type="Proteomes" id="UP001215956"/>
    </source>
</evidence>
<sequence>MNKSCQGQKDTVTADVVVFGHTHFASSYIGGSGKEKLFINSGSWVGEDEVIDGLDRYSNTFIYIDEAQAHILRWNDGEVESVETL</sequence>
<protein>
    <recommendedName>
        <fullName evidence="3">Calcineurin-like phosphoesterase domain-containing protein</fullName>
    </recommendedName>
</protein>
<dbReference type="InterPro" id="IPR029052">
    <property type="entry name" value="Metallo-depent_PP-like"/>
</dbReference>
<proteinExistence type="predicted"/>
<evidence type="ECO:0000313" key="1">
    <source>
        <dbReference type="EMBL" id="MDF0593295.1"/>
    </source>
</evidence>
<dbReference type="SUPFAM" id="SSF56300">
    <property type="entry name" value="Metallo-dependent phosphatases"/>
    <property type="match status" value="1"/>
</dbReference>
<dbReference type="RefSeq" id="WP_316968998.1">
    <property type="nucleotide sequence ID" value="NZ_JARFPL010000017.1"/>
</dbReference>
<evidence type="ECO:0008006" key="3">
    <source>
        <dbReference type="Google" id="ProtNLM"/>
    </source>
</evidence>
<dbReference type="EMBL" id="JARFPL010000017">
    <property type="protein sequence ID" value="MDF0593295.1"/>
    <property type="molecule type" value="Genomic_DNA"/>
</dbReference>
<dbReference type="Proteomes" id="UP001215956">
    <property type="component" value="Unassembled WGS sequence"/>
</dbReference>
<accession>A0ABT5XEZ8</accession>
<gene>
    <name evidence="1" type="ORF">P0O24_06840</name>
</gene>
<name>A0ABT5XEZ8_9EURY</name>
<reference evidence="1 2" key="1">
    <citation type="submission" date="2023-03" db="EMBL/GenBank/DDBJ databases">
        <title>Whole genome sequencing of Methanotrichaceae archaeon M04Ac.</title>
        <authorList>
            <person name="Khomyakova M.A."/>
            <person name="Merkel A.Y."/>
            <person name="Slobodkin A.I."/>
        </authorList>
    </citation>
    <scope>NUCLEOTIDE SEQUENCE [LARGE SCALE GENOMIC DNA]</scope>
    <source>
        <strain evidence="1 2">M04Ac</strain>
    </source>
</reference>
<organism evidence="1 2">
    <name type="scientific">Candidatus Methanocrinis alkalitolerans</name>
    <dbReference type="NCBI Taxonomy" id="3033395"/>
    <lineage>
        <taxon>Archaea</taxon>
        <taxon>Methanobacteriati</taxon>
        <taxon>Methanobacteriota</taxon>
        <taxon>Stenosarchaea group</taxon>
        <taxon>Methanomicrobia</taxon>
        <taxon>Methanotrichales</taxon>
        <taxon>Methanotrichaceae</taxon>
        <taxon>Methanocrinis</taxon>
    </lineage>
</organism>